<dbReference type="AlphaFoldDB" id="A0A380MMW6"/>
<reference evidence="6 7" key="1">
    <citation type="submission" date="2018-06" db="EMBL/GenBank/DDBJ databases">
        <authorList>
            <consortium name="Pathogen Informatics"/>
            <person name="Doyle S."/>
        </authorList>
    </citation>
    <scope>NUCLEOTIDE SEQUENCE [LARGE SCALE GENOMIC DNA]</scope>
    <source>
        <strain evidence="6 7">NCTC13337</strain>
    </source>
</reference>
<comment type="similarity">
    <text evidence="1">Belongs to the LysR transcriptional regulatory family.</text>
</comment>
<dbReference type="SUPFAM" id="SSF46785">
    <property type="entry name" value="Winged helix' DNA-binding domain"/>
    <property type="match status" value="1"/>
</dbReference>
<evidence type="ECO:0000256" key="3">
    <source>
        <dbReference type="ARBA" id="ARBA00023125"/>
    </source>
</evidence>
<keyword evidence="3" id="KW-0238">DNA-binding</keyword>
<dbReference type="Proteomes" id="UP000254601">
    <property type="component" value="Unassembled WGS sequence"/>
</dbReference>
<evidence type="ECO:0000256" key="2">
    <source>
        <dbReference type="ARBA" id="ARBA00023015"/>
    </source>
</evidence>
<dbReference type="PANTHER" id="PTHR30537">
    <property type="entry name" value="HTH-TYPE TRANSCRIPTIONAL REGULATOR"/>
    <property type="match status" value="1"/>
</dbReference>
<name>A0A380MMW6_9GAMM</name>
<keyword evidence="4" id="KW-0804">Transcription</keyword>
<keyword evidence="7" id="KW-1185">Reference proteome</keyword>
<sequence>MDKLSALRYFCMACETLNFREAAQRLAVSPQVVTRNIAELEAQLEERLFKRNTRSIQLTDFGKQFLPKASQLLADCDRLFASTKINRHVMQGIVRITVPPLPCSQIILCQLLQALEPYPDLVIDWRVSLEKFKPVDDQIDIGIRICLEPEPDWIAHYICNIEEKIVASPKLIERLGMPKDLCDLAQNYPLSGIINPKLKRVWHWQINNKIHIQQHHVNFISLDMVSGLQAALSGRICAYLPDVFCQDYIKNGELIELFAEIEKQQWQCYLYRPYQSNSSQRIVLVFNLLKNLLKEHYKLLPEK</sequence>
<gene>
    <name evidence="6" type="primary">dmlR_1</name>
    <name evidence="6" type="ORF">NCTC13337_00493</name>
</gene>
<organism evidence="6 7">
    <name type="scientific">Suttonella ornithocola</name>
    <dbReference type="NCBI Taxonomy" id="279832"/>
    <lineage>
        <taxon>Bacteria</taxon>
        <taxon>Pseudomonadati</taxon>
        <taxon>Pseudomonadota</taxon>
        <taxon>Gammaproteobacteria</taxon>
        <taxon>Cardiobacteriales</taxon>
        <taxon>Cardiobacteriaceae</taxon>
        <taxon>Suttonella</taxon>
    </lineage>
</organism>
<dbReference type="Pfam" id="PF03466">
    <property type="entry name" value="LysR_substrate"/>
    <property type="match status" value="1"/>
</dbReference>
<evidence type="ECO:0000256" key="4">
    <source>
        <dbReference type="ARBA" id="ARBA00023163"/>
    </source>
</evidence>
<dbReference type="InterPro" id="IPR000847">
    <property type="entry name" value="LysR_HTH_N"/>
</dbReference>
<dbReference type="InterPro" id="IPR058163">
    <property type="entry name" value="LysR-type_TF_proteobact-type"/>
</dbReference>
<dbReference type="FunFam" id="1.10.10.10:FF:000001">
    <property type="entry name" value="LysR family transcriptional regulator"/>
    <property type="match status" value="1"/>
</dbReference>
<protein>
    <submittedName>
        <fullName evidence="6">D-malate degradation protein R</fullName>
    </submittedName>
</protein>
<keyword evidence="2" id="KW-0805">Transcription regulation</keyword>
<dbReference type="InterPro" id="IPR036390">
    <property type="entry name" value="WH_DNA-bd_sf"/>
</dbReference>
<evidence type="ECO:0000256" key="1">
    <source>
        <dbReference type="ARBA" id="ARBA00009437"/>
    </source>
</evidence>
<dbReference type="GO" id="GO:0003700">
    <property type="term" value="F:DNA-binding transcription factor activity"/>
    <property type="evidence" value="ECO:0007669"/>
    <property type="project" value="InterPro"/>
</dbReference>
<dbReference type="PANTHER" id="PTHR30537:SF5">
    <property type="entry name" value="HTH-TYPE TRANSCRIPTIONAL ACTIVATOR TTDR-RELATED"/>
    <property type="match status" value="1"/>
</dbReference>
<dbReference type="PROSITE" id="PS50931">
    <property type="entry name" value="HTH_LYSR"/>
    <property type="match status" value="1"/>
</dbReference>
<feature type="domain" description="HTH lysR-type" evidence="5">
    <location>
        <begin position="1"/>
        <end position="59"/>
    </location>
</feature>
<dbReference type="EMBL" id="UHIC01000001">
    <property type="protein sequence ID" value="SUO93960.1"/>
    <property type="molecule type" value="Genomic_DNA"/>
</dbReference>
<evidence type="ECO:0000259" key="5">
    <source>
        <dbReference type="PROSITE" id="PS50931"/>
    </source>
</evidence>
<dbReference type="Pfam" id="PF00126">
    <property type="entry name" value="HTH_1"/>
    <property type="match status" value="1"/>
</dbReference>
<dbReference type="Gene3D" id="1.10.10.10">
    <property type="entry name" value="Winged helix-like DNA-binding domain superfamily/Winged helix DNA-binding domain"/>
    <property type="match status" value="1"/>
</dbReference>
<dbReference type="InterPro" id="IPR005119">
    <property type="entry name" value="LysR_subst-bd"/>
</dbReference>
<dbReference type="GO" id="GO:0043565">
    <property type="term" value="F:sequence-specific DNA binding"/>
    <property type="evidence" value="ECO:0007669"/>
    <property type="project" value="TreeGrafter"/>
</dbReference>
<evidence type="ECO:0000313" key="6">
    <source>
        <dbReference type="EMBL" id="SUO93960.1"/>
    </source>
</evidence>
<dbReference type="RefSeq" id="WP_072575511.1">
    <property type="nucleotide sequence ID" value="NZ_LWHB01000009.1"/>
</dbReference>
<accession>A0A380MMW6</accession>
<proteinExistence type="inferred from homology"/>
<dbReference type="InterPro" id="IPR036388">
    <property type="entry name" value="WH-like_DNA-bd_sf"/>
</dbReference>
<dbReference type="Gene3D" id="3.40.190.290">
    <property type="match status" value="1"/>
</dbReference>
<evidence type="ECO:0000313" key="7">
    <source>
        <dbReference type="Proteomes" id="UP000254601"/>
    </source>
</evidence>
<dbReference type="OrthoDB" id="8885940at2"/>
<dbReference type="GO" id="GO:0006351">
    <property type="term" value="P:DNA-templated transcription"/>
    <property type="evidence" value="ECO:0007669"/>
    <property type="project" value="TreeGrafter"/>
</dbReference>
<dbReference type="SUPFAM" id="SSF53850">
    <property type="entry name" value="Periplasmic binding protein-like II"/>
    <property type="match status" value="1"/>
</dbReference>